<gene>
    <name evidence="1" type="ORF">CARN2_1341</name>
</gene>
<reference evidence="1" key="1">
    <citation type="submission" date="2009-10" db="EMBL/GenBank/DDBJ databases">
        <title>Diversity of trophic interactions inside an arsenic-rich microbial ecosystem.</title>
        <authorList>
            <person name="Bertin P.N."/>
            <person name="Heinrich-Salmeron A."/>
            <person name="Pelletier E."/>
            <person name="Goulhen-Chollet F."/>
            <person name="Arsene-Ploetze F."/>
            <person name="Gallien S."/>
            <person name="Calteau A."/>
            <person name="Vallenet D."/>
            <person name="Casiot C."/>
            <person name="Chane-Woon-Ming B."/>
            <person name="Giloteaux L."/>
            <person name="Barakat M."/>
            <person name="Bonnefoy V."/>
            <person name="Bruneel O."/>
            <person name="Chandler M."/>
            <person name="Cleiss J."/>
            <person name="Duran R."/>
            <person name="Elbaz-Poulichet F."/>
            <person name="Fonknechten N."/>
            <person name="Lauga B."/>
            <person name="Mornico D."/>
            <person name="Ortet P."/>
            <person name="Schaeffer C."/>
            <person name="Siguier P."/>
            <person name="Alexander Thil Smith A."/>
            <person name="Van Dorsselaer A."/>
            <person name="Weissenbach J."/>
            <person name="Medigue C."/>
            <person name="Le Paslier D."/>
        </authorList>
    </citation>
    <scope>NUCLEOTIDE SEQUENCE</scope>
</reference>
<sequence length="101" mass="11593">MAKRTRIVNCKVTEQELARIRHLADAAMTTTSGYLRSVALSEDVRLRRMTALQAELRKLGGLQKHLATLHDWTPEQRRQFDCVRQTLIDTAKLVQEAVHAR</sequence>
<protein>
    <recommendedName>
        <fullName evidence="2">Mobilization protein MobB</fullName>
    </recommendedName>
</protein>
<dbReference type="InterPro" id="IPR053842">
    <property type="entry name" value="NikA-like"/>
</dbReference>
<evidence type="ECO:0000313" key="1">
    <source>
        <dbReference type="EMBL" id="CBH96483.1"/>
    </source>
</evidence>
<comment type="caution">
    <text evidence="1">The sequence shown here is derived from an EMBL/GenBank/DDBJ whole genome shotgun (WGS) entry which is preliminary data.</text>
</comment>
<proteinExistence type="predicted"/>
<organism evidence="1">
    <name type="scientific">mine drainage metagenome</name>
    <dbReference type="NCBI Taxonomy" id="410659"/>
    <lineage>
        <taxon>unclassified sequences</taxon>
        <taxon>metagenomes</taxon>
        <taxon>ecological metagenomes</taxon>
    </lineage>
</organism>
<evidence type="ECO:0008006" key="2">
    <source>
        <dbReference type="Google" id="ProtNLM"/>
    </source>
</evidence>
<accession>E6PNI1</accession>
<dbReference type="AlphaFoldDB" id="E6PNI1"/>
<dbReference type="EMBL" id="CABM01000027">
    <property type="protein sequence ID" value="CBH96483.1"/>
    <property type="molecule type" value="Genomic_DNA"/>
</dbReference>
<dbReference type="Pfam" id="PF21983">
    <property type="entry name" value="NikA-like"/>
    <property type="match status" value="1"/>
</dbReference>
<name>E6PNI1_9ZZZZ</name>